<dbReference type="SMART" id="SM00332">
    <property type="entry name" value="PP2Cc"/>
    <property type="match status" value="1"/>
</dbReference>
<organism evidence="3 4">
    <name type="scientific">Trapa natans</name>
    <name type="common">Water chestnut</name>
    <dbReference type="NCBI Taxonomy" id="22666"/>
    <lineage>
        <taxon>Eukaryota</taxon>
        <taxon>Viridiplantae</taxon>
        <taxon>Streptophyta</taxon>
        <taxon>Embryophyta</taxon>
        <taxon>Tracheophyta</taxon>
        <taxon>Spermatophyta</taxon>
        <taxon>Magnoliopsida</taxon>
        <taxon>eudicotyledons</taxon>
        <taxon>Gunneridae</taxon>
        <taxon>Pentapetalae</taxon>
        <taxon>rosids</taxon>
        <taxon>malvids</taxon>
        <taxon>Myrtales</taxon>
        <taxon>Lythraceae</taxon>
        <taxon>Trapa</taxon>
    </lineage>
</organism>
<accession>A0AAN7M0D4</accession>
<evidence type="ECO:0000259" key="2">
    <source>
        <dbReference type="PROSITE" id="PS51746"/>
    </source>
</evidence>
<comment type="caution">
    <text evidence="3">The sequence shown here is derived from an EMBL/GenBank/DDBJ whole genome shotgun (WGS) entry which is preliminary data.</text>
</comment>
<dbReference type="SUPFAM" id="SSF81606">
    <property type="entry name" value="PP2C-like"/>
    <property type="match status" value="1"/>
</dbReference>
<feature type="domain" description="PPM-type phosphatase" evidence="2">
    <location>
        <begin position="48"/>
        <end position="368"/>
    </location>
</feature>
<proteinExistence type="predicted"/>
<dbReference type="InterPro" id="IPR015655">
    <property type="entry name" value="PP2C"/>
</dbReference>
<gene>
    <name evidence="3" type="ORF">SAY86_012828</name>
</gene>
<protein>
    <recommendedName>
        <fullName evidence="2">PPM-type phosphatase domain-containing protein</fullName>
    </recommendedName>
</protein>
<dbReference type="PANTHER" id="PTHR47992">
    <property type="entry name" value="PROTEIN PHOSPHATASE"/>
    <property type="match status" value="1"/>
</dbReference>
<dbReference type="Pfam" id="PF00481">
    <property type="entry name" value="PP2C"/>
    <property type="match status" value="1"/>
</dbReference>
<name>A0AAN7M0D4_TRANT</name>
<feature type="region of interest" description="Disordered" evidence="1">
    <location>
        <begin position="378"/>
        <end position="406"/>
    </location>
</feature>
<feature type="region of interest" description="Disordered" evidence="1">
    <location>
        <begin position="443"/>
        <end position="462"/>
    </location>
</feature>
<dbReference type="CDD" id="cd00143">
    <property type="entry name" value="PP2Cc"/>
    <property type="match status" value="1"/>
</dbReference>
<dbReference type="Proteomes" id="UP001346149">
    <property type="component" value="Unassembled WGS sequence"/>
</dbReference>
<dbReference type="PROSITE" id="PS51746">
    <property type="entry name" value="PPM_2"/>
    <property type="match status" value="1"/>
</dbReference>
<evidence type="ECO:0000313" key="4">
    <source>
        <dbReference type="Proteomes" id="UP001346149"/>
    </source>
</evidence>
<feature type="region of interest" description="Disordered" evidence="1">
    <location>
        <begin position="112"/>
        <end position="156"/>
    </location>
</feature>
<dbReference type="GO" id="GO:0004722">
    <property type="term" value="F:protein serine/threonine phosphatase activity"/>
    <property type="evidence" value="ECO:0007669"/>
    <property type="project" value="InterPro"/>
</dbReference>
<evidence type="ECO:0000256" key="1">
    <source>
        <dbReference type="SAM" id="MobiDB-lite"/>
    </source>
</evidence>
<dbReference type="AlphaFoldDB" id="A0AAN7M0D4"/>
<dbReference type="Gene3D" id="3.60.40.10">
    <property type="entry name" value="PPM-type phosphatase domain"/>
    <property type="match status" value="1"/>
</dbReference>
<sequence>MGACCSTNKEYVAAEDLEPQEWESDEEEEIVEEGDCGAKIRLKGSSSYVSVFSKQGKKGVNQDAMTVWEDFTGEKGTQFCGVFDGHGPCGHDVARSVRDKLPYKLSSAMKLSQVKESNPDLDLDLSQKGETGDESNESDKGQNGSSTKSPHEDSDNTSMLLSLWEAGFIRAFDEMDKELNSNPAVDCFCSGTTAVSIVRSGKHLMIANLGDSRAVLCTRGQKNQLVPVQLTVDLKPNIPSEAERIRKCKGRVFAIDHEPEVQRIWMPEEDCPGLAMSRAFGDFCLKNYGLVSFPDLSYRKIMPNDEFVVLATDGIWDVLTNDEVIMVVSSVRNRSLAAKVLVARAVQAWKTKYPGCKVDDCAVVCLFFKDDETLDPTDLNVPKGQPKARDQYLQRPSKGKVDASSAVGKSDIDSNLEWNALDGVTRVNSLLKLPRLSNLLHRKKAPKSQADSDVPRSISVLQ</sequence>
<evidence type="ECO:0000313" key="3">
    <source>
        <dbReference type="EMBL" id="KAK4794834.1"/>
    </source>
</evidence>
<dbReference type="EMBL" id="JAXQNO010000007">
    <property type="protein sequence ID" value="KAK4794834.1"/>
    <property type="molecule type" value="Genomic_DNA"/>
</dbReference>
<dbReference type="InterPro" id="IPR001932">
    <property type="entry name" value="PPM-type_phosphatase-like_dom"/>
</dbReference>
<reference evidence="3 4" key="1">
    <citation type="journal article" date="2023" name="Hortic Res">
        <title>Pangenome of water caltrop reveals structural variations and asymmetric subgenome divergence after allopolyploidization.</title>
        <authorList>
            <person name="Zhang X."/>
            <person name="Chen Y."/>
            <person name="Wang L."/>
            <person name="Yuan Y."/>
            <person name="Fang M."/>
            <person name="Shi L."/>
            <person name="Lu R."/>
            <person name="Comes H.P."/>
            <person name="Ma Y."/>
            <person name="Chen Y."/>
            <person name="Huang G."/>
            <person name="Zhou Y."/>
            <person name="Zheng Z."/>
            <person name="Qiu Y."/>
        </authorList>
    </citation>
    <scope>NUCLEOTIDE SEQUENCE [LARGE SCALE GENOMIC DNA]</scope>
    <source>
        <strain evidence="3">F231</strain>
    </source>
</reference>
<dbReference type="InterPro" id="IPR036457">
    <property type="entry name" value="PPM-type-like_dom_sf"/>
</dbReference>
<keyword evidence="4" id="KW-1185">Reference proteome</keyword>